<evidence type="ECO:0000256" key="1">
    <source>
        <dbReference type="ARBA" id="ARBA00022723"/>
    </source>
</evidence>
<dbReference type="InterPro" id="IPR011011">
    <property type="entry name" value="Znf_FYVE_PHD"/>
</dbReference>
<dbReference type="EMBL" id="CP143810">
    <property type="protein sequence ID" value="WVO21932.1"/>
    <property type="molecule type" value="Genomic_DNA"/>
</dbReference>
<protein>
    <recommendedName>
        <fullName evidence="6">UBR-type domain-containing protein</fullName>
    </recommendedName>
</protein>
<dbReference type="InterPro" id="IPR040204">
    <property type="entry name" value="UBR7"/>
</dbReference>
<feature type="region of interest" description="Disordered" evidence="5">
    <location>
        <begin position="188"/>
        <end position="233"/>
    </location>
</feature>
<feature type="compositionally biased region" description="Polar residues" evidence="5">
    <location>
        <begin position="202"/>
        <end position="214"/>
    </location>
</feature>
<dbReference type="Pfam" id="PF00628">
    <property type="entry name" value="PHD"/>
    <property type="match status" value="1"/>
</dbReference>
<feature type="region of interest" description="Disordered" evidence="5">
    <location>
        <begin position="283"/>
        <end position="325"/>
    </location>
</feature>
<feature type="zinc finger region" description="UBR-type" evidence="4">
    <location>
        <begin position="52"/>
        <end position="126"/>
    </location>
</feature>
<feature type="compositionally biased region" description="Basic and acidic residues" evidence="5">
    <location>
        <begin position="289"/>
        <end position="324"/>
    </location>
</feature>
<evidence type="ECO:0000313" key="8">
    <source>
        <dbReference type="Proteomes" id="UP001432216"/>
    </source>
</evidence>
<dbReference type="Gene3D" id="3.30.40.10">
    <property type="entry name" value="Zinc/RING finger domain, C3HC4 (zinc finger)"/>
    <property type="match status" value="1"/>
</dbReference>
<dbReference type="InterPro" id="IPR019787">
    <property type="entry name" value="Znf_PHD-finger"/>
</dbReference>
<name>A0ABZ2AWW8_9TREE</name>
<dbReference type="SMART" id="SM00249">
    <property type="entry name" value="PHD"/>
    <property type="match status" value="1"/>
</dbReference>
<accession>A0ABZ2AWW8</accession>
<keyword evidence="1" id="KW-0479">Metal-binding</keyword>
<gene>
    <name evidence="7" type="ORF">IAS62_003252</name>
</gene>
<organism evidence="7 8">
    <name type="scientific">Cryptococcus decagattii</name>
    <dbReference type="NCBI Taxonomy" id="1859122"/>
    <lineage>
        <taxon>Eukaryota</taxon>
        <taxon>Fungi</taxon>
        <taxon>Dikarya</taxon>
        <taxon>Basidiomycota</taxon>
        <taxon>Agaricomycotina</taxon>
        <taxon>Tremellomycetes</taxon>
        <taxon>Tremellales</taxon>
        <taxon>Cryptococcaceae</taxon>
        <taxon>Cryptococcus</taxon>
        <taxon>Cryptococcus gattii species complex</taxon>
    </lineage>
</organism>
<dbReference type="InterPro" id="IPR003126">
    <property type="entry name" value="Znf_UBR"/>
</dbReference>
<dbReference type="InterPro" id="IPR047506">
    <property type="entry name" value="UBR7-like_UBR-box"/>
</dbReference>
<dbReference type="InterPro" id="IPR013083">
    <property type="entry name" value="Znf_RING/FYVE/PHD"/>
</dbReference>
<dbReference type="SMART" id="SM00396">
    <property type="entry name" value="ZnF_UBR1"/>
    <property type="match status" value="1"/>
</dbReference>
<dbReference type="SUPFAM" id="SSF57903">
    <property type="entry name" value="FYVE/PHD zinc finger"/>
    <property type="match status" value="1"/>
</dbReference>
<dbReference type="CDD" id="cd19677">
    <property type="entry name" value="UBR-box_UBR7"/>
    <property type="match status" value="1"/>
</dbReference>
<evidence type="ECO:0000256" key="5">
    <source>
        <dbReference type="SAM" id="MobiDB-lite"/>
    </source>
</evidence>
<dbReference type="PANTHER" id="PTHR13513">
    <property type="entry name" value="E3 UBIQUITIN-PROTEIN LIGASE UBR7"/>
    <property type="match status" value="1"/>
</dbReference>
<dbReference type="PANTHER" id="PTHR13513:SF9">
    <property type="entry name" value="E3 UBIQUITIN-PROTEIN LIGASE UBR7-RELATED"/>
    <property type="match status" value="1"/>
</dbReference>
<dbReference type="RefSeq" id="XP_064721171.1">
    <property type="nucleotide sequence ID" value="XM_064865099.1"/>
</dbReference>
<sequence>MGSPSSSARLTLLPSNYLSSQNPSSEITLQSLIDVSDRMANEAKEALPYNFDECSYSKGYLRQSVWSCLDCGEKGVCYGCSISCHSEHRLVELWTKRSFRCDCPTVSMQAEQSSGSKRRKCVLNRPETQPSLPNEKNRYSKNFQGKFCRCGRDYDPETEEEAMLCCLGCEDWFHETCLNLRQPADTRSNLPQPLATDAQFPTPATASGGASSVLATEEGEEEEEEEEDEQVLIPSDSYDSLICGECVLSNPFLNSQAGKEGFMIVEPRGSSWAVIGRSIRQDDEAEVGLGEKRSPEENKETSKRIKLDDRSDAREGDVSTDNEKRKGKGDVFLAHGVRNRLKFQLDTHTISSLPFPLEDEEIYEPPQDEEQEETIDEATSRVVSSLPRIQAIEALHGYQRLKEQLNDMLRSHVQSGKTVSKEDIEELFEKLKATRERR</sequence>
<evidence type="ECO:0000256" key="3">
    <source>
        <dbReference type="ARBA" id="ARBA00022833"/>
    </source>
</evidence>
<reference evidence="7 8" key="1">
    <citation type="submission" date="2024-01" db="EMBL/GenBank/DDBJ databases">
        <title>Comparative genomics of Cryptococcus and Kwoniella reveals pathogenesis evolution and contrasting modes of karyotype evolution via chromosome fusion or intercentromeric recombination.</title>
        <authorList>
            <person name="Coelho M.A."/>
            <person name="David-Palma M."/>
            <person name="Shea T."/>
            <person name="Bowers K."/>
            <person name="McGinley-Smith S."/>
            <person name="Mohammad A.W."/>
            <person name="Gnirke A."/>
            <person name="Yurkov A.M."/>
            <person name="Nowrousian M."/>
            <person name="Sun S."/>
            <person name="Cuomo C.A."/>
            <person name="Heitman J."/>
        </authorList>
    </citation>
    <scope>NUCLEOTIDE SEQUENCE [LARGE SCALE GENOMIC DNA]</scope>
    <source>
        <strain evidence="7 8">7685027</strain>
    </source>
</reference>
<dbReference type="InterPro" id="IPR001965">
    <property type="entry name" value="Znf_PHD"/>
</dbReference>
<proteinExistence type="predicted"/>
<evidence type="ECO:0000259" key="6">
    <source>
        <dbReference type="PROSITE" id="PS51157"/>
    </source>
</evidence>
<evidence type="ECO:0000256" key="4">
    <source>
        <dbReference type="PROSITE-ProRule" id="PRU00508"/>
    </source>
</evidence>
<evidence type="ECO:0000256" key="2">
    <source>
        <dbReference type="ARBA" id="ARBA00022771"/>
    </source>
</evidence>
<feature type="compositionally biased region" description="Acidic residues" evidence="5">
    <location>
        <begin position="217"/>
        <end position="230"/>
    </location>
</feature>
<keyword evidence="3" id="KW-0862">Zinc</keyword>
<keyword evidence="8" id="KW-1185">Reference proteome</keyword>
<dbReference type="GeneID" id="89990025"/>
<feature type="domain" description="UBR-type" evidence="6">
    <location>
        <begin position="52"/>
        <end position="126"/>
    </location>
</feature>
<dbReference type="Pfam" id="PF02207">
    <property type="entry name" value="zf-UBR"/>
    <property type="match status" value="1"/>
</dbReference>
<dbReference type="Proteomes" id="UP001432216">
    <property type="component" value="Chromosome 5"/>
</dbReference>
<dbReference type="PROSITE" id="PS51157">
    <property type="entry name" value="ZF_UBR"/>
    <property type="match status" value="1"/>
</dbReference>
<keyword evidence="2" id="KW-0863">Zinc-finger</keyword>
<evidence type="ECO:0000313" key="7">
    <source>
        <dbReference type="EMBL" id="WVO21932.1"/>
    </source>
</evidence>